<reference evidence="1" key="1">
    <citation type="journal article" date="2015" name="Nature">
        <title>Complex archaea that bridge the gap between prokaryotes and eukaryotes.</title>
        <authorList>
            <person name="Spang A."/>
            <person name="Saw J.H."/>
            <person name="Jorgensen S.L."/>
            <person name="Zaremba-Niedzwiedzka K."/>
            <person name="Martijn J."/>
            <person name="Lind A.E."/>
            <person name="van Eijk R."/>
            <person name="Schleper C."/>
            <person name="Guy L."/>
            <person name="Ettema T.J."/>
        </authorList>
    </citation>
    <scope>NUCLEOTIDE SEQUENCE</scope>
</reference>
<dbReference type="AlphaFoldDB" id="A0A0F9MTI1"/>
<evidence type="ECO:0000313" key="1">
    <source>
        <dbReference type="EMBL" id="KKM72542.1"/>
    </source>
</evidence>
<name>A0A0F9MTI1_9ZZZZ</name>
<proteinExistence type="predicted"/>
<accession>A0A0F9MTI1</accession>
<sequence length="63" mass="7077">MIWKTLKVIGSVAVAVILDVDDKTEEDRFIDEYSDGMGSVNHCGDDYAEQEARDAHARGELYK</sequence>
<organism evidence="1">
    <name type="scientific">marine sediment metagenome</name>
    <dbReference type="NCBI Taxonomy" id="412755"/>
    <lineage>
        <taxon>unclassified sequences</taxon>
        <taxon>metagenomes</taxon>
        <taxon>ecological metagenomes</taxon>
    </lineage>
</organism>
<protein>
    <submittedName>
        <fullName evidence="1">Uncharacterized protein</fullName>
    </submittedName>
</protein>
<gene>
    <name evidence="1" type="ORF">LCGC14_1419490</name>
</gene>
<comment type="caution">
    <text evidence="1">The sequence shown here is derived from an EMBL/GenBank/DDBJ whole genome shotgun (WGS) entry which is preliminary data.</text>
</comment>
<dbReference type="EMBL" id="LAZR01009450">
    <property type="protein sequence ID" value="KKM72542.1"/>
    <property type="molecule type" value="Genomic_DNA"/>
</dbReference>